<keyword evidence="1" id="KW-0732">Signal</keyword>
<reference evidence="2" key="1">
    <citation type="journal article" date="2018" name="DNA Res.">
        <title>Multiple hybrid de novo genome assembly of finger millet, an orphan allotetraploid crop.</title>
        <authorList>
            <person name="Hatakeyama M."/>
            <person name="Aluri S."/>
            <person name="Balachadran M.T."/>
            <person name="Sivarajan S.R."/>
            <person name="Patrignani A."/>
            <person name="Gruter S."/>
            <person name="Poveda L."/>
            <person name="Shimizu-Inatsugi R."/>
            <person name="Baeten J."/>
            <person name="Francoijs K.J."/>
            <person name="Nataraja K.N."/>
            <person name="Reddy Y.A.N."/>
            <person name="Phadnis S."/>
            <person name="Ravikumar R.L."/>
            <person name="Schlapbach R."/>
            <person name="Sreeman S.M."/>
            <person name="Shimizu K.K."/>
        </authorList>
    </citation>
    <scope>NUCLEOTIDE SEQUENCE</scope>
</reference>
<evidence type="ECO:0000313" key="3">
    <source>
        <dbReference type="Proteomes" id="UP001054889"/>
    </source>
</evidence>
<evidence type="ECO:0000313" key="2">
    <source>
        <dbReference type="EMBL" id="GJN05896.1"/>
    </source>
</evidence>
<dbReference type="AlphaFoldDB" id="A0AAV5D648"/>
<organism evidence="2 3">
    <name type="scientific">Eleusine coracana subsp. coracana</name>
    <dbReference type="NCBI Taxonomy" id="191504"/>
    <lineage>
        <taxon>Eukaryota</taxon>
        <taxon>Viridiplantae</taxon>
        <taxon>Streptophyta</taxon>
        <taxon>Embryophyta</taxon>
        <taxon>Tracheophyta</taxon>
        <taxon>Spermatophyta</taxon>
        <taxon>Magnoliopsida</taxon>
        <taxon>Liliopsida</taxon>
        <taxon>Poales</taxon>
        <taxon>Poaceae</taxon>
        <taxon>PACMAD clade</taxon>
        <taxon>Chloridoideae</taxon>
        <taxon>Cynodonteae</taxon>
        <taxon>Eleusininae</taxon>
        <taxon>Eleusine</taxon>
    </lineage>
</organism>
<comment type="caution">
    <text evidence="2">The sequence shown here is derived from an EMBL/GenBank/DDBJ whole genome shotgun (WGS) entry which is preliminary data.</text>
</comment>
<reference evidence="2" key="2">
    <citation type="submission" date="2021-12" db="EMBL/GenBank/DDBJ databases">
        <title>Resequencing data analysis of finger millet.</title>
        <authorList>
            <person name="Hatakeyama M."/>
            <person name="Aluri S."/>
            <person name="Balachadran M.T."/>
            <person name="Sivarajan S.R."/>
            <person name="Poveda L."/>
            <person name="Shimizu-Inatsugi R."/>
            <person name="Schlapbach R."/>
            <person name="Sreeman S.M."/>
            <person name="Shimizu K.K."/>
        </authorList>
    </citation>
    <scope>NUCLEOTIDE SEQUENCE</scope>
</reference>
<feature type="signal peptide" evidence="1">
    <location>
        <begin position="1"/>
        <end position="25"/>
    </location>
</feature>
<keyword evidence="3" id="KW-1185">Reference proteome</keyword>
<dbReference type="EMBL" id="BQKI01000012">
    <property type="protein sequence ID" value="GJN05896.1"/>
    <property type="molecule type" value="Genomic_DNA"/>
</dbReference>
<accession>A0AAV5D648</accession>
<evidence type="ECO:0008006" key="4">
    <source>
        <dbReference type="Google" id="ProtNLM"/>
    </source>
</evidence>
<protein>
    <recommendedName>
        <fullName evidence="4">Secreted protein</fullName>
    </recommendedName>
</protein>
<name>A0AAV5D648_ELECO</name>
<dbReference type="Proteomes" id="UP001054889">
    <property type="component" value="Unassembled WGS sequence"/>
</dbReference>
<sequence length="75" mass="7809">MDTQRNHRLLLVCWLFIIANSSARGAAGFLHPIVLLPGFGCSQLDTRAAAAGSTGLRCTQGHGLVPAMGEPHGVA</sequence>
<feature type="chain" id="PRO_5043607569" description="Secreted protein" evidence="1">
    <location>
        <begin position="26"/>
        <end position="75"/>
    </location>
</feature>
<gene>
    <name evidence="2" type="primary">ga23571</name>
    <name evidence="2" type="ORF">PR202_ga23571</name>
</gene>
<evidence type="ECO:0000256" key="1">
    <source>
        <dbReference type="SAM" id="SignalP"/>
    </source>
</evidence>
<proteinExistence type="predicted"/>